<evidence type="ECO:0000313" key="2">
    <source>
        <dbReference type="Proteomes" id="UP001283361"/>
    </source>
</evidence>
<sequence length="88" mass="9537">MSASLDSRMVHVFGIVQSSPPKGQSGSLWMPLLKLVYDAQMYTKITSTLRLAVSFGASEVIVQGILALTREYTSTGPHDDHRESALGV</sequence>
<protein>
    <submittedName>
        <fullName evidence="1">Uncharacterized protein</fullName>
    </submittedName>
</protein>
<gene>
    <name evidence="1" type="ORF">RRG08_043083</name>
</gene>
<dbReference type="Proteomes" id="UP001283361">
    <property type="component" value="Unassembled WGS sequence"/>
</dbReference>
<keyword evidence="2" id="KW-1185">Reference proteome</keyword>
<proteinExistence type="predicted"/>
<comment type="caution">
    <text evidence="1">The sequence shown here is derived from an EMBL/GenBank/DDBJ whole genome shotgun (WGS) entry which is preliminary data.</text>
</comment>
<organism evidence="1 2">
    <name type="scientific">Elysia crispata</name>
    <name type="common">lettuce slug</name>
    <dbReference type="NCBI Taxonomy" id="231223"/>
    <lineage>
        <taxon>Eukaryota</taxon>
        <taxon>Metazoa</taxon>
        <taxon>Spiralia</taxon>
        <taxon>Lophotrochozoa</taxon>
        <taxon>Mollusca</taxon>
        <taxon>Gastropoda</taxon>
        <taxon>Heterobranchia</taxon>
        <taxon>Euthyneura</taxon>
        <taxon>Panpulmonata</taxon>
        <taxon>Sacoglossa</taxon>
        <taxon>Placobranchoidea</taxon>
        <taxon>Plakobranchidae</taxon>
        <taxon>Elysia</taxon>
    </lineage>
</organism>
<evidence type="ECO:0000313" key="1">
    <source>
        <dbReference type="EMBL" id="KAK3725666.1"/>
    </source>
</evidence>
<dbReference type="EMBL" id="JAWDGP010007329">
    <property type="protein sequence ID" value="KAK3725666.1"/>
    <property type="molecule type" value="Genomic_DNA"/>
</dbReference>
<accession>A0AAE0XYK9</accession>
<dbReference type="AlphaFoldDB" id="A0AAE0XYK9"/>
<name>A0AAE0XYK9_9GAST</name>
<reference evidence="1" key="1">
    <citation type="journal article" date="2023" name="G3 (Bethesda)">
        <title>A reference genome for the long-term kleptoplast-retaining sea slug Elysia crispata morphotype clarki.</title>
        <authorList>
            <person name="Eastman K.E."/>
            <person name="Pendleton A.L."/>
            <person name="Shaikh M.A."/>
            <person name="Suttiyut T."/>
            <person name="Ogas R."/>
            <person name="Tomko P."/>
            <person name="Gavelis G."/>
            <person name="Widhalm J.R."/>
            <person name="Wisecaver J.H."/>
        </authorList>
    </citation>
    <scope>NUCLEOTIDE SEQUENCE</scope>
    <source>
        <strain evidence="1">ECLA1</strain>
    </source>
</reference>